<dbReference type="GO" id="GO:0005634">
    <property type="term" value="C:nucleus"/>
    <property type="evidence" value="ECO:0007669"/>
    <property type="project" value="UniProtKB-SubCell"/>
</dbReference>
<comment type="catalytic activity">
    <reaction evidence="1">
        <text>a 5'-end (N(7)-methyl 5'-triphosphoguanosine)-ribonucleoside in mRNA + S-adenosyl-L-methionine = a 5'-end (N(7)-methyl 5'-triphosphoguanosine)-(2'-O-methyl-ribonucleoside) in mRNA + S-adenosyl-L-homocysteine + H(+)</text>
        <dbReference type="Rhea" id="RHEA:67020"/>
        <dbReference type="Rhea" id="RHEA-COMP:17167"/>
        <dbReference type="Rhea" id="RHEA-COMP:17168"/>
        <dbReference type="ChEBI" id="CHEBI:15378"/>
        <dbReference type="ChEBI" id="CHEBI:57856"/>
        <dbReference type="ChEBI" id="CHEBI:59789"/>
        <dbReference type="ChEBI" id="CHEBI:156461"/>
        <dbReference type="ChEBI" id="CHEBI:167609"/>
        <dbReference type="EC" id="2.1.1.57"/>
    </reaction>
</comment>
<dbReference type="GO" id="GO:0003676">
    <property type="term" value="F:nucleic acid binding"/>
    <property type="evidence" value="ECO:0007669"/>
    <property type="project" value="UniProtKB-UniRule"/>
</dbReference>
<dbReference type="Proteomes" id="UP000593567">
    <property type="component" value="Unassembled WGS sequence"/>
</dbReference>
<dbReference type="EMBL" id="VXIV02002742">
    <property type="protein sequence ID" value="KAF6023234.1"/>
    <property type="molecule type" value="Genomic_DNA"/>
</dbReference>
<reference evidence="4" key="1">
    <citation type="submission" date="2020-06" db="EMBL/GenBank/DDBJ databases">
        <title>Draft genome of Bugula neritina, a colonial animal packing powerful symbionts and potential medicines.</title>
        <authorList>
            <person name="Rayko M."/>
        </authorList>
    </citation>
    <scope>NUCLEOTIDE SEQUENCE [LARGE SCALE GENOMIC DNA]</scope>
    <source>
        <strain evidence="4">Kwan_BN1</strain>
    </source>
</reference>
<comment type="subcellular location">
    <subcellularLocation>
        <location evidence="1">Nucleus</location>
    </subcellularLocation>
</comment>
<dbReference type="EC" id="2.1.1.57" evidence="1"/>
<evidence type="ECO:0000256" key="2">
    <source>
        <dbReference type="SAM" id="MobiDB-lite"/>
    </source>
</evidence>
<dbReference type="Pfam" id="PF01728">
    <property type="entry name" value="FtsJ"/>
    <property type="match status" value="1"/>
</dbReference>
<sequence>MSDYYIPQMNRKHSAASSQSSCDEDVTPATHSSNVSHESYMERSANYYAPSSHRKRTVSSQSSQDSEVSPAKRRYTTSTSFEGNPETSSQSEAENSQVSEAENTATSDGSDDSNSESEFSSPHLLLLSTLARTSLTVVNSATPSPVLVKLTGATGLQPQALRVSFQVPREVGWRQSLWHGWVTRRGPVLVSMDKVGWLQSSRLNRKEEEVSCRETITWMPEMTEDIPDLAELKQSMGIGNRKLTIDDETEFVHPNILTGVLGAKSVFDNLEGEEMRKARTHSNPFELIRGVIFQNRAAMKMANMDAAFDFMFTSPKSRNGSSLVQKDELLYFADICAGPGGFSEYVLWRKKWKCKGFGLTLKSGQGVNDFKLDEFYVSPSECFEPHYGVGMLYEKL</sequence>
<dbReference type="PROSITE" id="PS51613">
    <property type="entry name" value="SAM_MT_RRMJ"/>
    <property type="match status" value="1"/>
</dbReference>
<keyword evidence="5" id="KW-1185">Reference proteome</keyword>
<keyword evidence="1" id="KW-0539">Nucleus</keyword>
<dbReference type="GO" id="GO:0005737">
    <property type="term" value="C:cytoplasm"/>
    <property type="evidence" value="ECO:0007669"/>
    <property type="project" value="TreeGrafter"/>
</dbReference>
<keyword evidence="1" id="KW-0506">mRNA capping</keyword>
<keyword evidence="1" id="KW-0808">Transferase</keyword>
<evidence type="ECO:0000313" key="5">
    <source>
        <dbReference type="Proteomes" id="UP000593567"/>
    </source>
</evidence>
<name>A0A7J7JC62_BUGNE</name>
<accession>A0A7J7JC62</accession>
<feature type="compositionally biased region" description="Polar residues" evidence="2">
    <location>
        <begin position="76"/>
        <end position="106"/>
    </location>
</feature>
<organism evidence="4 5">
    <name type="scientific">Bugula neritina</name>
    <name type="common">Brown bryozoan</name>
    <name type="synonym">Sertularia neritina</name>
    <dbReference type="NCBI Taxonomy" id="10212"/>
    <lineage>
        <taxon>Eukaryota</taxon>
        <taxon>Metazoa</taxon>
        <taxon>Spiralia</taxon>
        <taxon>Lophotrochozoa</taxon>
        <taxon>Bryozoa</taxon>
        <taxon>Gymnolaemata</taxon>
        <taxon>Cheilostomatida</taxon>
        <taxon>Flustrina</taxon>
        <taxon>Buguloidea</taxon>
        <taxon>Bugulidae</taxon>
        <taxon>Bugula</taxon>
    </lineage>
</organism>
<keyword evidence="1" id="KW-0949">S-adenosyl-L-methionine</keyword>
<dbReference type="PANTHER" id="PTHR16121:SF0">
    <property type="entry name" value="CAP-SPECIFIC MRNA (NUCLEOSIDE-2'-O-)-METHYLTRANSFERASE 1"/>
    <property type="match status" value="1"/>
</dbReference>
<evidence type="ECO:0000259" key="3">
    <source>
        <dbReference type="PROSITE" id="PS51613"/>
    </source>
</evidence>
<feature type="compositionally biased region" description="Low complexity" evidence="2">
    <location>
        <begin position="58"/>
        <end position="69"/>
    </location>
</feature>
<gene>
    <name evidence="4" type="ORF">EB796_018466</name>
</gene>
<dbReference type="InterPro" id="IPR050851">
    <property type="entry name" value="mRNA_Cap_2O-Ribose_MeTrfase"/>
</dbReference>
<comment type="caution">
    <text evidence="4">The sequence shown here is derived from an EMBL/GenBank/DDBJ whole genome shotgun (WGS) entry which is preliminary data.</text>
</comment>
<feature type="domain" description="RrmJ-type SAM-dependent 2'-O-MTase" evidence="3">
    <location>
        <begin position="292"/>
        <end position="396"/>
    </location>
</feature>
<dbReference type="GO" id="GO:0032259">
    <property type="term" value="P:methylation"/>
    <property type="evidence" value="ECO:0007669"/>
    <property type="project" value="UniProtKB-KW"/>
</dbReference>
<keyword evidence="1" id="KW-0507">mRNA processing</keyword>
<dbReference type="OrthoDB" id="10251234at2759"/>
<dbReference type="GO" id="GO:0006370">
    <property type="term" value="P:7-methylguanosine mRNA capping"/>
    <property type="evidence" value="ECO:0007669"/>
    <property type="project" value="UniProtKB-UniRule"/>
</dbReference>
<dbReference type="GO" id="GO:0004483">
    <property type="term" value="F:methyltransferase cap1 activity"/>
    <property type="evidence" value="ECO:0007669"/>
    <property type="project" value="UniProtKB-UniRule"/>
</dbReference>
<comment type="function">
    <text evidence="1">S-adenosyl-L-methionine-dependent methyltransferase that mediates RNA cap1 2'-O-ribose methylation to the 5'-cap structure of RNAs. Methylates the ribose of the first nucleotide of a m(7)GpppG-capped mRNA to produce m(7)GpppNmp (cap1).</text>
</comment>
<dbReference type="GO" id="GO:0016556">
    <property type="term" value="P:mRNA modification"/>
    <property type="evidence" value="ECO:0007669"/>
    <property type="project" value="UniProtKB-UniRule"/>
</dbReference>
<keyword evidence="1" id="KW-0489">Methyltransferase</keyword>
<dbReference type="InterPro" id="IPR002877">
    <property type="entry name" value="RNA_MeTrfase_FtsJ_dom"/>
</dbReference>
<dbReference type="AlphaFoldDB" id="A0A7J7JC62"/>
<proteinExistence type="predicted"/>
<dbReference type="Gene3D" id="3.40.50.12760">
    <property type="match status" value="1"/>
</dbReference>
<dbReference type="PANTHER" id="PTHR16121">
    <property type="entry name" value="CAP-SPECIFIC MRNA (NUCLEOSIDE-2'-O-)-METHYLTRANSFERASE 1-RELATED"/>
    <property type="match status" value="1"/>
</dbReference>
<feature type="region of interest" description="Disordered" evidence="2">
    <location>
        <begin position="1"/>
        <end position="120"/>
    </location>
</feature>
<evidence type="ECO:0000256" key="1">
    <source>
        <dbReference type="RuleBase" id="RU368012"/>
    </source>
</evidence>
<evidence type="ECO:0000313" key="4">
    <source>
        <dbReference type="EMBL" id="KAF6023234.1"/>
    </source>
</evidence>
<dbReference type="InterPro" id="IPR025816">
    <property type="entry name" value="RrmJ-type_MeTrfase"/>
</dbReference>
<protein>
    <recommendedName>
        <fullName evidence="1">Cap-specific mRNA (nucleoside-2'-O-)-methyltransferase 1</fullName>
        <ecNumber evidence="1">2.1.1.57</ecNumber>
    </recommendedName>
    <alternativeName>
        <fullName evidence="1">Cap1 2'O-ribose methyltransferase 1</fullName>
    </alternativeName>
</protein>